<dbReference type="PANTHER" id="PTHR46825:SF11">
    <property type="entry name" value="PENICILLIN-BINDING PROTEIN 4"/>
    <property type="match status" value="1"/>
</dbReference>
<keyword evidence="3" id="KW-0732">Signal</keyword>
<reference evidence="5 6" key="1">
    <citation type="submission" date="2016-11" db="EMBL/GenBank/DDBJ databases">
        <authorList>
            <person name="Jaros S."/>
            <person name="Januszkiewicz K."/>
            <person name="Wedrychowicz H."/>
        </authorList>
    </citation>
    <scope>NUCLEOTIDE SEQUENCE [LARGE SCALE GENOMIC DNA]</scope>
    <source>
        <strain evidence="5 6">DSM 15930</strain>
    </source>
</reference>
<dbReference type="EMBL" id="FRCP01000019">
    <property type="protein sequence ID" value="SHM85379.1"/>
    <property type="molecule type" value="Genomic_DNA"/>
</dbReference>
<proteinExistence type="predicted"/>
<protein>
    <submittedName>
        <fullName evidence="5">CubicO group peptidase, beta-lactamase class C family</fullName>
    </submittedName>
</protein>
<dbReference type="SUPFAM" id="SSF56601">
    <property type="entry name" value="beta-lactamase/transpeptidase-like"/>
    <property type="match status" value="1"/>
</dbReference>
<accession>A0A1M7M3X0</accession>
<evidence type="ECO:0000259" key="4">
    <source>
        <dbReference type="Pfam" id="PF00144"/>
    </source>
</evidence>
<dbReference type="Pfam" id="PF00144">
    <property type="entry name" value="Beta-lactamase"/>
    <property type="match status" value="1"/>
</dbReference>
<dbReference type="GO" id="GO:0016020">
    <property type="term" value="C:membrane"/>
    <property type="evidence" value="ECO:0007669"/>
    <property type="project" value="UniProtKB-SubCell"/>
</dbReference>
<evidence type="ECO:0000256" key="2">
    <source>
        <dbReference type="ARBA" id="ARBA00023136"/>
    </source>
</evidence>
<dbReference type="InterPro" id="IPR050491">
    <property type="entry name" value="AmpC-like"/>
</dbReference>
<gene>
    <name evidence="5" type="ORF">SAMN02746066_03601</name>
</gene>
<dbReference type="AlphaFoldDB" id="A0A1M7M3X0"/>
<dbReference type="InterPro" id="IPR001466">
    <property type="entry name" value="Beta-lactam-related"/>
</dbReference>
<dbReference type="InterPro" id="IPR012338">
    <property type="entry name" value="Beta-lactam/transpept-like"/>
</dbReference>
<feature type="signal peptide" evidence="3">
    <location>
        <begin position="1"/>
        <end position="35"/>
    </location>
</feature>
<evidence type="ECO:0000256" key="1">
    <source>
        <dbReference type="ARBA" id="ARBA00004370"/>
    </source>
</evidence>
<dbReference type="Proteomes" id="UP000184038">
    <property type="component" value="Unassembled WGS sequence"/>
</dbReference>
<feature type="chain" id="PRO_5012003075" evidence="3">
    <location>
        <begin position="36"/>
        <end position="714"/>
    </location>
</feature>
<dbReference type="Gene3D" id="3.40.710.10">
    <property type="entry name" value="DD-peptidase/beta-lactamase superfamily"/>
    <property type="match status" value="1"/>
</dbReference>
<evidence type="ECO:0000313" key="6">
    <source>
        <dbReference type="Proteomes" id="UP000184038"/>
    </source>
</evidence>
<organism evidence="5 6">
    <name type="scientific">Anaerosporobacter mobilis DSM 15930</name>
    <dbReference type="NCBI Taxonomy" id="1120996"/>
    <lineage>
        <taxon>Bacteria</taxon>
        <taxon>Bacillati</taxon>
        <taxon>Bacillota</taxon>
        <taxon>Clostridia</taxon>
        <taxon>Lachnospirales</taxon>
        <taxon>Lachnospiraceae</taxon>
        <taxon>Anaerosporobacter</taxon>
    </lineage>
</organism>
<keyword evidence="2" id="KW-0472">Membrane</keyword>
<dbReference type="RefSeq" id="WP_084139354.1">
    <property type="nucleotide sequence ID" value="NZ_FRCP01000019.1"/>
</dbReference>
<dbReference type="PANTHER" id="PTHR46825">
    <property type="entry name" value="D-ALANYL-D-ALANINE-CARBOXYPEPTIDASE/ENDOPEPTIDASE AMPH"/>
    <property type="match status" value="1"/>
</dbReference>
<evidence type="ECO:0000256" key="3">
    <source>
        <dbReference type="SAM" id="SignalP"/>
    </source>
</evidence>
<dbReference type="OrthoDB" id="9797709at2"/>
<sequence>MIHKKMFYTKGIRNLAKTSLSLSLVVMLTLSSSFAAQAKTQEKSIVAGTSTTITSDERQSNWSFDTTAKNADGKAKQLAAFYGCTSVQYALIHNGEIVVSGQSGFADRDKKKAPTKDSIYGIGSISKVFTTVAIMQLVEKGILDLDTPVVNYIPDFKMADERYKDITVRMLINHSSGLMGNLVNNTILFYDPDPINTDKFLESLSTQRLKADPGSFSVYSNDGFTLAEILVERVTKSSFTNYIYDNISKPLGLSNTKTPQSGFPRLQLAKAYYDVDALPADYANFIGAGGLYSTAEDLCRFLDIFMHDNEVISEDSVKAMSNPEYLNGLWGNDGDNIINYGLGWDSVKLYPFSNYDIQAFAKGGDTYSYHGNVVTIPGYDLGVAVLTSGGSSTIDQLLCNSILLSALQENGVIKELVKDPTPSAPVKTTMPDSYKSYAGFYANVMESFNIEFTEDNSFMIKYNNDSTGIEFVYTGNGVFKDSTGSTEYTFKKLANGKTYLNIKAISNIPGFPTIIQDTLYAQRLDDNPVPESVTAAWKAREGKKYYIINEKYSSQLYLSELCTSFEFDNLKEGYFYNFTMVDENTLEQRLELPMALGRDLTDIKMYRENGTEYLKANSSIAISEDALKNLSSKKSFKVVIDDNSYAKWFKIPASYANKKIKVTIPKKAGFAVYDNEGIVVFLSTISSNKTITLPEGGTIVFSGNAGSTFSVNYK</sequence>
<comment type="subcellular location">
    <subcellularLocation>
        <location evidence="1">Membrane</location>
    </subcellularLocation>
</comment>
<name>A0A1M7M3X0_9FIRM</name>
<evidence type="ECO:0000313" key="5">
    <source>
        <dbReference type="EMBL" id="SHM85379.1"/>
    </source>
</evidence>
<dbReference type="STRING" id="1120996.SAMN02746066_03601"/>
<keyword evidence="6" id="KW-1185">Reference proteome</keyword>
<feature type="domain" description="Beta-lactamase-related" evidence="4">
    <location>
        <begin position="75"/>
        <end position="392"/>
    </location>
</feature>